<keyword evidence="2" id="KW-1185">Reference proteome</keyword>
<name>A0A916V0U3_9BURK</name>
<sequence length="210" mass="23049">MNQQQLIAIMPLAGTRAALFLPTLVSAMAEFDIKSSARQAAFLAQIAHESGELARVEENLNYRAAGLCKTWPKRFPTLADAVPYEHQPEKIANKVYADRNGNGNEASGDGWRYRGAGLIQLTFKNNQAACAAYFGKPVDQIGDWLRTPEGACRSAGWFWKINNINTWADKGDFDGVCDAVNTGHKTEAIGDAIGYPERLAFWNVAKKVLA</sequence>
<organism evidence="1 2">
    <name type="scientific">Undibacterium terreum</name>
    <dbReference type="NCBI Taxonomy" id="1224302"/>
    <lineage>
        <taxon>Bacteria</taxon>
        <taxon>Pseudomonadati</taxon>
        <taxon>Pseudomonadota</taxon>
        <taxon>Betaproteobacteria</taxon>
        <taxon>Burkholderiales</taxon>
        <taxon>Oxalobacteraceae</taxon>
        <taxon>Undibacterium</taxon>
    </lineage>
</organism>
<proteinExistence type="predicted"/>
<protein>
    <recommendedName>
        <fullName evidence="3">Chitinase</fullName>
    </recommendedName>
</protein>
<evidence type="ECO:0008006" key="3">
    <source>
        <dbReference type="Google" id="ProtNLM"/>
    </source>
</evidence>
<dbReference type="SUPFAM" id="SSF53955">
    <property type="entry name" value="Lysozyme-like"/>
    <property type="match status" value="1"/>
</dbReference>
<gene>
    <name evidence="1" type="ORF">GCM10011396_54600</name>
</gene>
<accession>A0A916V0U3</accession>
<evidence type="ECO:0000313" key="2">
    <source>
        <dbReference type="Proteomes" id="UP000637423"/>
    </source>
</evidence>
<dbReference type="Gene3D" id="1.10.530.10">
    <property type="match status" value="1"/>
</dbReference>
<dbReference type="InterPro" id="IPR052354">
    <property type="entry name" value="Cell_Wall_Dynamics_Protein"/>
</dbReference>
<dbReference type="AlphaFoldDB" id="A0A916V0U3"/>
<dbReference type="Proteomes" id="UP000637423">
    <property type="component" value="Unassembled WGS sequence"/>
</dbReference>
<dbReference type="PANTHER" id="PTHR34408">
    <property type="entry name" value="FAMILY PROTEIN, PUTATIVE-RELATED"/>
    <property type="match status" value="1"/>
</dbReference>
<reference evidence="1" key="1">
    <citation type="journal article" date="2014" name="Int. J. Syst. Evol. Microbiol.">
        <title>Complete genome sequence of Corynebacterium casei LMG S-19264T (=DSM 44701T), isolated from a smear-ripened cheese.</title>
        <authorList>
            <consortium name="US DOE Joint Genome Institute (JGI-PGF)"/>
            <person name="Walter F."/>
            <person name="Albersmeier A."/>
            <person name="Kalinowski J."/>
            <person name="Ruckert C."/>
        </authorList>
    </citation>
    <scope>NUCLEOTIDE SEQUENCE</scope>
    <source>
        <strain evidence="1">CGMCC 1.10998</strain>
    </source>
</reference>
<reference evidence="1" key="2">
    <citation type="submission" date="2020-09" db="EMBL/GenBank/DDBJ databases">
        <authorList>
            <person name="Sun Q."/>
            <person name="Zhou Y."/>
        </authorList>
    </citation>
    <scope>NUCLEOTIDE SEQUENCE</scope>
    <source>
        <strain evidence="1">CGMCC 1.10998</strain>
    </source>
</reference>
<dbReference type="InterPro" id="IPR023346">
    <property type="entry name" value="Lysozyme-like_dom_sf"/>
</dbReference>
<dbReference type="EMBL" id="BMED01000008">
    <property type="protein sequence ID" value="GGD00164.1"/>
    <property type="molecule type" value="Genomic_DNA"/>
</dbReference>
<dbReference type="RefSeq" id="WP_229751387.1">
    <property type="nucleotide sequence ID" value="NZ_BMED01000008.1"/>
</dbReference>
<dbReference type="PANTHER" id="PTHR34408:SF1">
    <property type="entry name" value="GLYCOSYL HYDROLASE FAMILY 19 DOMAIN-CONTAINING PROTEIN HI_1415"/>
    <property type="match status" value="1"/>
</dbReference>
<comment type="caution">
    <text evidence="1">The sequence shown here is derived from an EMBL/GenBank/DDBJ whole genome shotgun (WGS) entry which is preliminary data.</text>
</comment>
<evidence type="ECO:0000313" key="1">
    <source>
        <dbReference type="EMBL" id="GGD00164.1"/>
    </source>
</evidence>